<evidence type="ECO:0000313" key="3">
    <source>
        <dbReference type="Proteomes" id="UP001162480"/>
    </source>
</evidence>
<gene>
    <name evidence="2" type="ORF">OCTVUL_1B018784</name>
</gene>
<feature type="chain" id="PRO_5041401843" description="Secreted protein" evidence="1">
    <location>
        <begin position="31"/>
        <end position="117"/>
    </location>
</feature>
<protein>
    <recommendedName>
        <fullName evidence="4">Secreted protein</fullName>
    </recommendedName>
</protein>
<accession>A0AA36BFI0</accession>
<organism evidence="2 3">
    <name type="scientific">Octopus vulgaris</name>
    <name type="common">Common octopus</name>
    <dbReference type="NCBI Taxonomy" id="6645"/>
    <lineage>
        <taxon>Eukaryota</taxon>
        <taxon>Metazoa</taxon>
        <taxon>Spiralia</taxon>
        <taxon>Lophotrochozoa</taxon>
        <taxon>Mollusca</taxon>
        <taxon>Cephalopoda</taxon>
        <taxon>Coleoidea</taxon>
        <taxon>Octopodiformes</taxon>
        <taxon>Octopoda</taxon>
        <taxon>Incirrata</taxon>
        <taxon>Octopodidae</taxon>
        <taxon>Octopus</taxon>
    </lineage>
</organism>
<evidence type="ECO:0008006" key="4">
    <source>
        <dbReference type="Google" id="ProtNLM"/>
    </source>
</evidence>
<dbReference type="AlphaFoldDB" id="A0AA36BFI0"/>
<dbReference type="Proteomes" id="UP001162480">
    <property type="component" value="Chromosome 14"/>
</dbReference>
<proteinExistence type="predicted"/>
<dbReference type="EMBL" id="OX597827">
    <property type="protein sequence ID" value="CAI9733094.1"/>
    <property type="molecule type" value="Genomic_DNA"/>
</dbReference>
<sequence>MHLGSMTTTTAKLCFLPSCSVCLFLSFSLSLSPSPLSQNLSVSLSVCVRACMHVRVCPSFLFYFSHLIANMFSECFTVTHHFIQKMLLLLLPQYSYYNYYDHHPLSSCFCCCYLCYS</sequence>
<keyword evidence="1" id="KW-0732">Signal</keyword>
<reference evidence="2" key="1">
    <citation type="submission" date="2023-08" db="EMBL/GenBank/DDBJ databases">
        <authorList>
            <person name="Alioto T."/>
            <person name="Alioto T."/>
            <person name="Gomez Garrido J."/>
        </authorList>
    </citation>
    <scope>NUCLEOTIDE SEQUENCE</scope>
</reference>
<evidence type="ECO:0000256" key="1">
    <source>
        <dbReference type="SAM" id="SignalP"/>
    </source>
</evidence>
<evidence type="ECO:0000313" key="2">
    <source>
        <dbReference type="EMBL" id="CAI9733094.1"/>
    </source>
</evidence>
<name>A0AA36BFI0_OCTVU</name>
<feature type="signal peptide" evidence="1">
    <location>
        <begin position="1"/>
        <end position="30"/>
    </location>
</feature>
<keyword evidence="3" id="KW-1185">Reference proteome</keyword>